<dbReference type="Proteomes" id="UP001177260">
    <property type="component" value="Unassembled WGS sequence"/>
</dbReference>
<sequence length="337" mass="38120">MLSNIMGKEYFILKALMTITAAVMMICLVQKTYNYFSSPAAKIPVSVNYHFSRVCNKSCGFCFHTASTSYIETMGNAKRGLLALKMAGMKKINFAGGEPFMHRKFLGQMIDYCKEVLYLESVSIVTNGSLVTEAFLATYGKHIDILAVSCDSFDEVTNIKIGRGSGNQVGKLYEIRDLCKKYGIKFKLNTVVCKLNFEEDMNQFINALQPFRWKCFQVLIVEGENDSSETLRDGRKFTITDEQYEHFCAKHRHQKSFVAEPNNLMAKTYLILDEYMRSLDRTGKEPSPSESILKVGVKDALDGVYWDETGFASRGGVYDWTREKPSCAEKVQSLNGD</sequence>
<protein>
    <submittedName>
        <fullName evidence="1">Uncharacterized protein</fullName>
    </submittedName>
</protein>
<evidence type="ECO:0000313" key="2">
    <source>
        <dbReference type="Proteomes" id="UP001177260"/>
    </source>
</evidence>
<comment type="caution">
    <text evidence="1">The sequence shown here is derived from an EMBL/GenBank/DDBJ whole genome shotgun (WGS) entry which is preliminary data.</text>
</comment>
<gene>
    <name evidence="1" type="ORF">N8T08_000384</name>
</gene>
<name>A0ACC3BBK2_9EURO</name>
<keyword evidence="2" id="KW-1185">Reference proteome</keyword>
<evidence type="ECO:0000313" key="1">
    <source>
        <dbReference type="EMBL" id="KAK1147870.1"/>
    </source>
</evidence>
<organism evidence="1 2">
    <name type="scientific">Aspergillus melleus</name>
    <dbReference type="NCBI Taxonomy" id="138277"/>
    <lineage>
        <taxon>Eukaryota</taxon>
        <taxon>Fungi</taxon>
        <taxon>Dikarya</taxon>
        <taxon>Ascomycota</taxon>
        <taxon>Pezizomycotina</taxon>
        <taxon>Eurotiomycetes</taxon>
        <taxon>Eurotiomycetidae</taxon>
        <taxon>Eurotiales</taxon>
        <taxon>Aspergillaceae</taxon>
        <taxon>Aspergillus</taxon>
        <taxon>Aspergillus subgen. Circumdati</taxon>
    </lineage>
</organism>
<accession>A0ACC3BBK2</accession>
<proteinExistence type="predicted"/>
<reference evidence="1 2" key="1">
    <citation type="journal article" date="2023" name="ACS Omega">
        <title>Identification of the Neoaspergillic Acid Biosynthesis Gene Cluster by Establishing an In Vitro CRISPR-Ribonucleoprotein Genetic System in Aspergillus melleus.</title>
        <authorList>
            <person name="Yuan B."/>
            <person name="Grau M.F."/>
            <person name="Murata R.M."/>
            <person name="Torok T."/>
            <person name="Venkateswaran K."/>
            <person name="Stajich J.E."/>
            <person name="Wang C.C.C."/>
        </authorList>
    </citation>
    <scope>NUCLEOTIDE SEQUENCE [LARGE SCALE GENOMIC DNA]</scope>
    <source>
        <strain evidence="1 2">IMV 1140</strain>
    </source>
</reference>
<dbReference type="EMBL" id="JAOPJF010000010">
    <property type="protein sequence ID" value="KAK1147870.1"/>
    <property type="molecule type" value="Genomic_DNA"/>
</dbReference>